<dbReference type="eggNOG" id="ENOG5032ZIY">
    <property type="taxonomic scope" value="Bacteria"/>
</dbReference>
<dbReference type="Proteomes" id="UP000028715">
    <property type="component" value="Unassembled WGS sequence"/>
</dbReference>
<keyword evidence="1" id="KW-0175">Coiled coil</keyword>
<organism evidence="2 3">
    <name type="scientific">Flavobacterium reichenbachii</name>
    <dbReference type="NCBI Taxonomy" id="362418"/>
    <lineage>
        <taxon>Bacteria</taxon>
        <taxon>Pseudomonadati</taxon>
        <taxon>Bacteroidota</taxon>
        <taxon>Flavobacteriia</taxon>
        <taxon>Flavobacteriales</taxon>
        <taxon>Flavobacteriaceae</taxon>
        <taxon>Flavobacterium</taxon>
    </lineage>
</organism>
<proteinExistence type="predicted"/>
<gene>
    <name evidence="2" type="ORF">IW19_12600</name>
</gene>
<evidence type="ECO:0000256" key="1">
    <source>
        <dbReference type="SAM" id="Coils"/>
    </source>
</evidence>
<comment type="caution">
    <text evidence="2">The sequence shown here is derived from an EMBL/GenBank/DDBJ whole genome shotgun (WGS) entry which is preliminary data.</text>
</comment>
<name>A0A085ZPF1_9FLAO</name>
<protein>
    <submittedName>
        <fullName evidence="2">Uncharacterized protein</fullName>
    </submittedName>
</protein>
<sequence>MVSFFHRRKGTLITCEDSLTAVVFDTLKYLPTEIFWSIIKRSLYFDKLPTVSGELLSISFWDKWNSENTSNSKFVEPDVFLRFNQFDVIIEAKRLDVKQQSINQMKNEIQAYYNEFQEDKKTLYFIQLGGLHHKNDELNFSFEDKEVKICKTDWTKLLEQIVIENNRLKEKTSSIEFAFIRILEDTINGFALHRYYQKKWLKDLKIDKSNQTQSIETLFSYARKHQ</sequence>
<dbReference type="STRING" id="362418.IW19_12600"/>
<evidence type="ECO:0000313" key="3">
    <source>
        <dbReference type="Proteomes" id="UP000028715"/>
    </source>
</evidence>
<reference evidence="2 3" key="1">
    <citation type="submission" date="2014-07" db="EMBL/GenBank/DDBJ databases">
        <title>Genome of Flavobacterium reichenbachii LMG 25512.</title>
        <authorList>
            <person name="Stropko S.J."/>
            <person name="Pipes S.E."/>
            <person name="Newman J.D."/>
        </authorList>
    </citation>
    <scope>NUCLEOTIDE SEQUENCE [LARGE SCALE GENOMIC DNA]</scope>
    <source>
        <strain evidence="2 3">LMG 25512</strain>
    </source>
</reference>
<accession>A0A085ZPF1</accession>
<evidence type="ECO:0000313" key="2">
    <source>
        <dbReference type="EMBL" id="KFF06315.1"/>
    </source>
</evidence>
<feature type="coiled-coil region" evidence="1">
    <location>
        <begin position="95"/>
        <end position="122"/>
    </location>
</feature>
<dbReference type="EMBL" id="JPRL01000001">
    <property type="protein sequence ID" value="KFF06315.1"/>
    <property type="molecule type" value="Genomic_DNA"/>
</dbReference>
<dbReference type="RefSeq" id="WP_035684529.1">
    <property type="nucleotide sequence ID" value="NZ_JPRL01000001.1"/>
</dbReference>
<keyword evidence="3" id="KW-1185">Reference proteome</keyword>
<dbReference type="AlphaFoldDB" id="A0A085ZPF1"/>
<dbReference type="OrthoDB" id="1082859at2"/>